<feature type="transmembrane region" description="Helical" evidence="6">
    <location>
        <begin position="256"/>
        <end position="276"/>
    </location>
</feature>
<reference evidence="8 9" key="1">
    <citation type="journal article" date="2016" name="Proc. Natl. Acad. Sci. U.S.A.">
        <title>Comparative genomics of biotechnologically important yeasts.</title>
        <authorList>
            <person name="Riley R."/>
            <person name="Haridas S."/>
            <person name="Wolfe K.H."/>
            <person name="Lopes M.R."/>
            <person name="Hittinger C.T."/>
            <person name="Goeker M."/>
            <person name="Salamov A.A."/>
            <person name="Wisecaver J.H."/>
            <person name="Long T.M."/>
            <person name="Calvey C.H."/>
            <person name="Aerts A.L."/>
            <person name="Barry K.W."/>
            <person name="Choi C."/>
            <person name="Clum A."/>
            <person name="Coughlan A.Y."/>
            <person name="Deshpande S."/>
            <person name="Douglass A.P."/>
            <person name="Hanson S.J."/>
            <person name="Klenk H.-P."/>
            <person name="LaButti K.M."/>
            <person name="Lapidus A."/>
            <person name="Lindquist E.A."/>
            <person name="Lipzen A.M."/>
            <person name="Meier-Kolthoff J.P."/>
            <person name="Ohm R.A."/>
            <person name="Otillar R.P."/>
            <person name="Pangilinan J.L."/>
            <person name="Peng Y."/>
            <person name="Rokas A."/>
            <person name="Rosa C.A."/>
            <person name="Scheuner C."/>
            <person name="Sibirny A.A."/>
            <person name="Slot J.C."/>
            <person name="Stielow J.B."/>
            <person name="Sun H."/>
            <person name="Kurtzman C.P."/>
            <person name="Blackwell M."/>
            <person name="Grigoriev I.V."/>
            <person name="Jeffries T.W."/>
        </authorList>
    </citation>
    <scope>NUCLEOTIDE SEQUENCE [LARGE SCALE GENOMIC DNA]</scope>
    <source>
        <strain evidence="9">ATCC 58044 / CBS 1984 / NCYC 433 / NRRL Y-366-8</strain>
    </source>
</reference>
<feature type="transmembrane region" description="Helical" evidence="6">
    <location>
        <begin position="7"/>
        <end position="30"/>
    </location>
</feature>
<dbReference type="STRING" id="683960.A0A1E3P3A6"/>
<keyword evidence="4 6" id="KW-1133">Transmembrane helix</keyword>
<feature type="non-terminal residue" evidence="8">
    <location>
        <position position="494"/>
    </location>
</feature>
<gene>
    <name evidence="8" type="ORF">WICANDRAFT_15770</name>
</gene>
<dbReference type="SUPFAM" id="SSF103473">
    <property type="entry name" value="MFS general substrate transporter"/>
    <property type="match status" value="1"/>
</dbReference>
<feature type="domain" description="Major facilitator superfamily (MFS) profile" evidence="7">
    <location>
        <begin position="8"/>
        <end position="494"/>
    </location>
</feature>
<feature type="transmembrane region" description="Helical" evidence="6">
    <location>
        <begin position="369"/>
        <end position="392"/>
    </location>
</feature>
<dbReference type="PANTHER" id="PTHR23501:SF47">
    <property type="entry name" value="VACUOLAR BASIC AMINO ACID TRANSPORTER 1"/>
    <property type="match status" value="1"/>
</dbReference>
<evidence type="ECO:0000259" key="7">
    <source>
        <dbReference type="PROSITE" id="PS50850"/>
    </source>
</evidence>
<comment type="similarity">
    <text evidence="2">Belongs to the major facilitator superfamily.</text>
</comment>
<evidence type="ECO:0000256" key="6">
    <source>
        <dbReference type="SAM" id="Phobius"/>
    </source>
</evidence>
<evidence type="ECO:0000256" key="2">
    <source>
        <dbReference type="ARBA" id="ARBA00008335"/>
    </source>
</evidence>
<dbReference type="GeneID" id="30197904"/>
<feature type="transmembrane region" description="Helical" evidence="6">
    <location>
        <begin position="199"/>
        <end position="217"/>
    </location>
</feature>
<feature type="transmembrane region" description="Helical" evidence="6">
    <location>
        <begin position="296"/>
        <end position="316"/>
    </location>
</feature>
<dbReference type="PANTHER" id="PTHR23501">
    <property type="entry name" value="MAJOR FACILITATOR SUPERFAMILY"/>
    <property type="match status" value="1"/>
</dbReference>
<evidence type="ECO:0000256" key="3">
    <source>
        <dbReference type="ARBA" id="ARBA00022692"/>
    </source>
</evidence>
<feature type="transmembrane region" description="Helical" evidence="6">
    <location>
        <begin position="404"/>
        <end position="422"/>
    </location>
</feature>
<feature type="transmembrane region" description="Helical" evidence="6">
    <location>
        <begin position="475"/>
        <end position="493"/>
    </location>
</feature>
<feature type="transmembrane region" description="Helical" evidence="6">
    <location>
        <begin position="97"/>
        <end position="125"/>
    </location>
</feature>
<evidence type="ECO:0000313" key="8">
    <source>
        <dbReference type="EMBL" id="ODQ59798.1"/>
    </source>
</evidence>
<feature type="non-terminal residue" evidence="8">
    <location>
        <position position="1"/>
    </location>
</feature>
<dbReference type="PROSITE" id="PS50850">
    <property type="entry name" value="MFS"/>
    <property type="match status" value="1"/>
</dbReference>
<organism evidence="8 9">
    <name type="scientific">Wickerhamomyces anomalus (strain ATCC 58044 / CBS 1984 / NCYC 433 / NRRL Y-366-8)</name>
    <name type="common">Yeast</name>
    <name type="synonym">Hansenula anomala</name>
    <dbReference type="NCBI Taxonomy" id="683960"/>
    <lineage>
        <taxon>Eukaryota</taxon>
        <taxon>Fungi</taxon>
        <taxon>Dikarya</taxon>
        <taxon>Ascomycota</taxon>
        <taxon>Saccharomycotina</taxon>
        <taxon>Saccharomycetes</taxon>
        <taxon>Phaffomycetales</taxon>
        <taxon>Wickerhamomycetaceae</taxon>
        <taxon>Wickerhamomyces</taxon>
    </lineage>
</organism>
<evidence type="ECO:0000313" key="9">
    <source>
        <dbReference type="Proteomes" id="UP000094112"/>
    </source>
</evidence>
<evidence type="ECO:0000256" key="5">
    <source>
        <dbReference type="ARBA" id="ARBA00023136"/>
    </source>
</evidence>
<name>A0A1E3P3A6_WICAA</name>
<accession>A0A1E3P3A6</accession>
<dbReference type="Proteomes" id="UP000094112">
    <property type="component" value="Unassembled WGS sequence"/>
</dbReference>
<dbReference type="OrthoDB" id="10021397at2759"/>
<dbReference type="InterPro" id="IPR011701">
    <property type="entry name" value="MFS"/>
</dbReference>
<dbReference type="AlphaFoldDB" id="A0A1E3P3A6"/>
<dbReference type="InterPro" id="IPR036259">
    <property type="entry name" value="MFS_trans_sf"/>
</dbReference>
<dbReference type="Gene3D" id="1.20.1250.20">
    <property type="entry name" value="MFS general substrate transporter like domains"/>
    <property type="match status" value="1"/>
</dbReference>
<evidence type="ECO:0000256" key="1">
    <source>
        <dbReference type="ARBA" id="ARBA00004141"/>
    </source>
</evidence>
<feature type="transmembrane region" description="Helical" evidence="6">
    <location>
        <begin position="223"/>
        <end position="244"/>
    </location>
</feature>
<evidence type="ECO:0000256" key="4">
    <source>
        <dbReference type="ARBA" id="ARBA00022989"/>
    </source>
</evidence>
<feature type="transmembrane region" description="Helical" evidence="6">
    <location>
        <begin position="73"/>
        <end position="91"/>
    </location>
</feature>
<feature type="transmembrane region" description="Helical" evidence="6">
    <location>
        <begin position="328"/>
        <end position="349"/>
    </location>
</feature>
<sequence>HKYNLKVILPAIWMGSFLAAMDGTVVANIMNGIASDFQQEDLKSWIATSYLLTNTAFQPLYGKVSDIVGRKYALMFAQFFFGFGCFLSIFSNNIVHFSIARAVCGIGGGGLGAMSSIIVSDIVTLEERGLYQGYANLNYALGQTLGAPLGAILLTTIGWRWIFGIQVPSVMVCMWLAYKHVNIGHEKPLTRENFSRIDFGGSITLVSSITAFLLLLSTNLNKVVLSLVFLLSSCSFFYIETFIAKEQIVPAHLVKGLLGVCGLSSFAVTFILYAALFGVPSFLQVVQNQSTKESGGFLIFIIISLSIGSLTSGYLLKRINIDVKPLSLWISFASVGFTLVGMVLVFEVLKVPEPFDSDIGWKVVISVGLTTMGLGYGSYLVSALITVVALVGKEGQAAATGMNYLFRSIGQVLGVGVSLAVYDRSISNKLHSILNNVDHGDEIMEKLLHDTNYLKQGKLITEKLFYKLLKAYQEAMIDSFVPALALGVFSLLVS</sequence>
<keyword evidence="9" id="KW-1185">Reference proteome</keyword>
<dbReference type="InterPro" id="IPR020846">
    <property type="entry name" value="MFS_dom"/>
</dbReference>
<dbReference type="GO" id="GO:0015174">
    <property type="term" value="F:basic amino acid transmembrane transporter activity"/>
    <property type="evidence" value="ECO:0007669"/>
    <property type="project" value="EnsemblFungi"/>
</dbReference>
<dbReference type="GO" id="GO:0000329">
    <property type="term" value="C:fungal-type vacuole membrane"/>
    <property type="evidence" value="ECO:0007669"/>
    <property type="project" value="EnsemblFungi"/>
</dbReference>
<comment type="subcellular location">
    <subcellularLocation>
        <location evidence="1">Membrane</location>
        <topology evidence="1">Multi-pass membrane protein</topology>
    </subcellularLocation>
</comment>
<keyword evidence="5 6" id="KW-0472">Membrane</keyword>
<dbReference type="RefSeq" id="XP_019039005.1">
    <property type="nucleotide sequence ID" value="XM_019180658.1"/>
</dbReference>
<protein>
    <recommendedName>
        <fullName evidence="7">Major facilitator superfamily (MFS) profile domain-containing protein</fullName>
    </recommendedName>
</protein>
<dbReference type="Pfam" id="PF07690">
    <property type="entry name" value="MFS_1"/>
    <property type="match status" value="1"/>
</dbReference>
<feature type="transmembrane region" description="Helical" evidence="6">
    <location>
        <begin position="137"/>
        <end position="155"/>
    </location>
</feature>
<keyword evidence="3 6" id="KW-0812">Transmembrane</keyword>
<proteinExistence type="inferred from homology"/>
<dbReference type="EMBL" id="KV454210">
    <property type="protein sequence ID" value="ODQ59798.1"/>
    <property type="molecule type" value="Genomic_DNA"/>
</dbReference>